<dbReference type="Gene3D" id="2.30.30.40">
    <property type="entry name" value="SH3 Domains"/>
    <property type="match status" value="1"/>
</dbReference>
<gene>
    <name evidence="2" type="ORF">QE109_04050</name>
</gene>
<dbReference type="InterPro" id="IPR003646">
    <property type="entry name" value="SH3-like_bac-type"/>
</dbReference>
<feature type="domain" description="SH3b" evidence="1">
    <location>
        <begin position="211"/>
        <end position="280"/>
    </location>
</feature>
<dbReference type="EMBL" id="JARYZI010000002">
    <property type="protein sequence ID" value="MDH8677305.1"/>
    <property type="molecule type" value="Genomic_DNA"/>
</dbReference>
<comment type="caution">
    <text evidence="2">The sequence shown here is derived from an EMBL/GenBank/DDBJ whole genome shotgun (WGS) entry which is preliminary data.</text>
</comment>
<sequence length="441" mass="49455">MNAIINKIKTENEGQMLILFVLAISVLLGFAAITIDVGTAYATKANLQNTVDAAAMAGAQDLAEPNTAMMSAALFAEKNGIAISEPIPAISSSPYSYTDSISGDKITITTPYLGDSTMIEVICERTVKYSFAKILGISDGKVTARAVAQYGIAASVPWIVPFVIPQPIEFNYDNVYVMRMYGGGPYPYGYQYPYDYRTDAVYKNYPISGVPTNIYTTIKQVSLKKDASMYSNTVTTIPTNKSVTYNFAKRIGQYENYITWYNITYNGYTGYIKEEDVKKKTLDTSGDIYPYHFDYMNVHIKNESNFNDYIKWLEYGYHDTFSVNEVMYYYAPSSGGRTSVDAFNKRIAKDSNTDYTKAKIGDARVILIPVVNEMLSRTTRDGTPMEIIGFTAFFIEEVHKNSYGTSFWFEGRFLKDLQIESSNISADPNSDFGLRIMKIVE</sequence>
<keyword evidence="3" id="KW-1185">Reference proteome</keyword>
<accession>A0ABT6NA78</accession>
<evidence type="ECO:0000313" key="3">
    <source>
        <dbReference type="Proteomes" id="UP001158045"/>
    </source>
</evidence>
<dbReference type="Pfam" id="PF13400">
    <property type="entry name" value="Tad"/>
    <property type="match status" value="1"/>
</dbReference>
<organism evidence="2 3">
    <name type="scientific">Fusibacter bizertensis</name>
    <dbReference type="NCBI Taxonomy" id="1488331"/>
    <lineage>
        <taxon>Bacteria</taxon>
        <taxon>Bacillati</taxon>
        <taxon>Bacillota</taxon>
        <taxon>Clostridia</taxon>
        <taxon>Eubacteriales</taxon>
        <taxon>Eubacteriales Family XII. Incertae Sedis</taxon>
        <taxon>Fusibacter</taxon>
    </lineage>
</organism>
<name>A0ABT6NA78_9FIRM</name>
<dbReference type="InterPro" id="IPR028087">
    <property type="entry name" value="Tad_N"/>
</dbReference>
<proteinExistence type="predicted"/>
<dbReference type="Proteomes" id="UP001158045">
    <property type="component" value="Unassembled WGS sequence"/>
</dbReference>
<evidence type="ECO:0000313" key="2">
    <source>
        <dbReference type="EMBL" id="MDH8677305.1"/>
    </source>
</evidence>
<evidence type="ECO:0000259" key="1">
    <source>
        <dbReference type="SMART" id="SM00287"/>
    </source>
</evidence>
<dbReference type="SMART" id="SM00287">
    <property type="entry name" value="SH3b"/>
    <property type="match status" value="1"/>
</dbReference>
<reference evidence="2 3" key="1">
    <citation type="submission" date="2023-04" db="EMBL/GenBank/DDBJ databases">
        <title>Fusibacter bizertensis strain WBS, isolated from littoral bottom sediments of the Arctic seas - biochemical and genomic analysis.</title>
        <authorList>
            <person name="Brioukhanov A.L."/>
        </authorList>
    </citation>
    <scope>NUCLEOTIDE SEQUENCE [LARGE SCALE GENOMIC DNA]</scope>
    <source>
        <strain evidence="2 3">WBS</strain>
    </source>
</reference>
<dbReference type="RefSeq" id="WP_281093116.1">
    <property type="nucleotide sequence ID" value="NZ_JARYZI010000002.1"/>
</dbReference>
<protein>
    <submittedName>
        <fullName evidence="2">Pilus assembly protein TadG-related protein</fullName>
    </submittedName>
</protein>